<feature type="domain" description="Sulfatase N-terminal" evidence="1">
    <location>
        <begin position="24"/>
        <end position="322"/>
    </location>
</feature>
<dbReference type="PANTHER" id="PTHR43751:SF1">
    <property type="entry name" value="SULFATASE ATSG-RELATED"/>
    <property type="match status" value="1"/>
</dbReference>
<accession>A0A6C2UKD4</accession>
<gene>
    <name evidence="2" type="primary">betC_44</name>
    <name evidence="2" type="ORF">SCARR_02762</name>
</gene>
<dbReference type="Pfam" id="PF00884">
    <property type="entry name" value="Sulfatase"/>
    <property type="match status" value="1"/>
</dbReference>
<dbReference type="InterPro" id="IPR000917">
    <property type="entry name" value="Sulfatase_N"/>
</dbReference>
<dbReference type="SUPFAM" id="SSF53649">
    <property type="entry name" value="Alkaline phosphatase-like"/>
    <property type="match status" value="1"/>
</dbReference>
<dbReference type="InterPro" id="IPR052701">
    <property type="entry name" value="GAG_Ulvan_Degrading_Sulfatases"/>
</dbReference>
<dbReference type="AlphaFoldDB" id="A0A6C2UKD4"/>
<evidence type="ECO:0000313" key="2">
    <source>
        <dbReference type="EMBL" id="VGO20695.1"/>
    </source>
</evidence>
<dbReference type="PANTHER" id="PTHR43751">
    <property type="entry name" value="SULFATASE"/>
    <property type="match status" value="1"/>
</dbReference>
<reference evidence="2 3" key="1">
    <citation type="submission" date="2019-04" db="EMBL/GenBank/DDBJ databases">
        <authorList>
            <person name="Van Vliet M D."/>
        </authorList>
    </citation>
    <scope>NUCLEOTIDE SEQUENCE [LARGE SCALE GENOMIC DNA]</scope>
    <source>
        <strain evidence="2 3">F21</strain>
    </source>
</reference>
<sequence length="484" mass="54260">MKTFFANMMVITQLFTVSVMAERPNILLVLSDDHSVPHLGAYGDVNCTRLNLTPNLDDFAEQSMRFTRAYTAAPQCAPSRISIFAGRSPVGISSTRFAQPARPGTPFVTDLLRAAGYWVGLDGRHQHLDGQNKDAPHVTETLEQLGMRGPLFESRFDHFVRGAKTKGEYLKNVPGMFGAVLDEVPADKPFFLYFGFNQPHRKWGDDHEGIDPAELKLPGDWPDLPEVRLDYSRYLAEVRDLDIGFGMIMKVLAERGLDKNTLVFFMGDNGEALLRGKGTLFSRGLNVPLMVRWPGKVQPGSVSDVLISGIDLAPTMLSAAGVAPDEGMTGQDFKPLLLDQAFEGQEQIFGERSWHFGPITRTDGFDLSRSVVTKRYNFIYNGIPERSYTPVDMAKKNVAWEAIKAAHQEGHLEGVHERIFFQNPRPIFELYDLEKDPFELNNLAGQAAVADVEVAMREKLDCWMVREGDYMPLPAHAFKNMERD</sequence>
<evidence type="ECO:0000259" key="1">
    <source>
        <dbReference type="Pfam" id="PF00884"/>
    </source>
</evidence>
<organism evidence="2 3">
    <name type="scientific">Pontiella sulfatireligans</name>
    <dbReference type="NCBI Taxonomy" id="2750658"/>
    <lineage>
        <taxon>Bacteria</taxon>
        <taxon>Pseudomonadati</taxon>
        <taxon>Kiritimatiellota</taxon>
        <taxon>Kiritimatiellia</taxon>
        <taxon>Kiritimatiellales</taxon>
        <taxon>Pontiellaceae</taxon>
        <taxon>Pontiella</taxon>
    </lineage>
</organism>
<evidence type="ECO:0000313" key="3">
    <source>
        <dbReference type="Proteomes" id="UP000346198"/>
    </source>
</evidence>
<dbReference type="InterPro" id="IPR017850">
    <property type="entry name" value="Alkaline_phosphatase_core_sf"/>
</dbReference>
<dbReference type="EMBL" id="CAAHFH010000002">
    <property type="protein sequence ID" value="VGO20695.1"/>
    <property type="molecule type" value="Genomic_DNA"/>
</dbReference>
<dbReference type="CDD" id="cd16027">
    <property type="entry name" value="SGSH"/>
    <property type="match status" value="1"/>
</dbReference>
<protein>
    <submittedName>
        <fullName evidence="2">Choline-sulfatase</fullName>
    </submittedName>
</protein>
<keyword evidence="3" id="KW-1185">Reference proteome</keyword>
<name>A0A6C2UKD4_9BACT</name>
<dbReference type="Proteomes" id="UP000346198">
    <property type="component" value="Unassembled WGS sequence"/>
</dbReference>
<dbReference type="Gene3D" id="3.40.720.10">
    <property type="entry name" value="Alkaline Phosphatase, subunit A"/>
    <property type="match status" value="1"/>
</dbReference>
<proteinExistence type="predicted"/>